<dbReference type="Proteomes" id="UP001054837">
    <property type="component" value="Unassembled WGS sequence"/>
</dbReference>
<sequence>MVGKGWKEGGPDCGQHTPSQETKLGPLKRGDGYDHVIGQLSPPTCLAKDFCTKNKLLPRVELADTHPRKTWRFLHPQPPTFSARGWRKSFHSLVRFKESLQGVVHKTTNVNILKKEVRDLVEELKDFFGLTI</sequence>
<evidence type="ECO:0000313" key="3">
    <source>
        <dbReference type="Proteomes" id="UP001054837"/>
    </source>
</evidence>
<dbReference type="EMBL" id="BPLQ01009171">
    <property type="protein sequence ID" value="GIY42268.1"/>
    <property type="molecule type" value="Genomic_DNA"/>
</dbReference>
<evidence type="ECO:0000313" key="2">
    <source>
        <dbReference type="EMBL" id="GIY42268.1"/>
    </source>
</evidence>
<dbReference type="AlphaFoldDB" id="A0AAV4T6Q5"/>
<feature type="region of interest" description="Disordered" evidence="1">
    <location>
        <begin position="1"/>
        <end position="30"/>
    </location>
</feature>
<accession>A0AAV4T6Q5</accession>
<organism evidence="2 3">
    <name type="scientific">Caerostris darwini</name>
    <dbReference type="NCBI Taxonomy" id="1538125"/>
    <lineage>
        <taxon>Eukaryota</taxon>
        <taxon>Metazoa</taxon>
        <taxon>Ecdysozoa</taxon>
        <taxon>Arthropoda</taxon>
        <taxon>Chelicerata</taxon>
        <taxon>Arachnida</taxon>
        <taxon>Araneae</taxon>
        <taxon>Araneomorphae</taxon>
        <taxon>Entelegynae</taxon>
        <taxon>Araneoidea</taxon>
        <taxon>Araneidae</taxon>
        <taxon>Caerostris</taxon>
    </lineage>
</organism>
<gene>
    <name evidence="2" type="ORF">CDAR_236341</name>
</gene>
<keyword evidence="3" id="KW-1185">Reference proteome</keyword>
<protein>
    <submittedName>
        <fullName evidence="2">Uncharacterized protein</fullName>
    </submittedName>
</protein>
<comment type="caution">
    <text evidence="2">The sequence shown here is derived from an EMBL/GenBank/DDBJ whole genome shotgun (WGS) entry which is preliminary data.</text>
</comment>
<name>A0AAV4T6Q5_9ARAC</name>
<reference evidence="2 3" key="1">
    <citation type="submission" date="2021-06" db="EMBL/GenBank/DDBJ databases">
        <title>Caerostris darwini draft genome.</title>
        <authorList>
            <person name="Kono N."/>
            <person name="Arakawa K."/>
        </authorList>
    </citation>
    <scope>NUCLEOTIDE SEQUENCE [LARGE SCALE GENOMIC DNA]</scope>
</reference>
<evidence type="ECO:0000256" key="1">
    <source>
        <dbReference type="SAM" id="MobiDB-lite"/>
    </source>
</evidence>
<feature type="compositionally biased region" description="Basic and acidic residues" evidence="1">
    <location>
        <begin position="1"/>
        <end position="10"/>
    </location>
</feature>
<proteinExistence type="predicted"/>